<dbReference type="EMBL" id="BAAANF010000022">
    <property type="protein sequence ID" value="GAA1707884.1"/>
    <property type="molecule type" value="Genomic_DNA"/>
</dbReference>
<accession>A0ABP4ULM1</accession>
<proteinExistence type="predicted"/>
<name>A0ABP4ULM1_9ACTN</name>
<reference evidence="2" key="1">
    <citation type="journal article" date="2019" name="Int. J. Syst. Evol. Microbiol.">
        <title>The Global Catalogue of Microorganisms (GCM) 10K type strain sequencing project: providing services to taxonomists for standard genome sequencing and annotation.</title>
        <authorList>
            <consortium name="The Broad Institute Genomics Platform"/>
            <consortium name="The Broad Institute Genome Sequencing Center for Infectious Disease"/>
            <person name="Wu L."/>
            <person name="Ma J."/>
        </authorList>
    </citation>
    <scope>NUCLEOTIDE SEQUENCE [LARGE SCALE GENOMIC DNA]</scope>
    <source>
        <strain evidence="2">JCM 14307</strain>
    </source>
</reference>
<evidence type="ECO:0000313" key="1">
    <source>
        <dbReference type="EMBL" id="GAA1707884.1"/>
    </source>
</evidence>
<gene>
    <name evidence="1" type="ORF">GCM10009745_64710</name>
</gene>
<sequence length="163" mass="17777">MPDLLWDDVRNFFDAELMGALPELWVPGTSVEDWQVVFDLVRSSGWAWEFMEGGVVGALPTAAEVLTRSAGAELATLRVQPVPNVLAVFYPMPAEDVCFDVDLGELQGQRGVDVLCDFLCVIGRGLFKPVYMAAEGDGGQPVLGYEPADDRVMLLAGPRFSRP</sequence>
<dbReference type="Proteomes" id="UP001500280">
    <property type="component" value="Unassembled WGS sequence"/>
</dbReference>
<dbReference type="RefSeq" id="WP_344160455.1">
    <property type="nucleotide sequence ID" value="NZ_BAAANF010000022.1"/>
</dbReference>
<protein>
    <submittedName>
        <fullName evidence="1">Uncharacterized protein</fullName>
    </submittedName>
</protein>
<comment type="caution">
    <text evidence="1">The sequence shown here is derived from an EMBL/GenBank/DDBJ whole genome shotgun (WGS) entry which is preliminary data.</text>
</comment>
<evidence type="ECO:0000313" key="2">
    <source>
        <dbReference type="Proteomes" id="UP001500280"/>
    </source>
</evidence>
<keyword evidence="2" id="KW-1185">Reference proteome</keyword>
<organism evidence="1 2">
    <name type="scientific">Kribbella yunnanensis</name>
    <dbReference type="NCBI Taxonomy" id="190194"/>
    <lineage>
        <taxon>Bacteria</taxon>
        <taxon>Bacillati</taxon>
        <taxon>Actinomycetota</taxon>
        <taxon>Actinomycetes</taxon>
        <taxon>Propionibacteriales</taxon>
        <taxon>Kribbellaceae</taxon>
        <taxon>Kribbella</taxon>
    </lineage>
</organism>